<keyword evidence="3" id="KW-1185">Reference proteome</keyword>
<dbReference type="OrthoDB" id="5235581at2"/>
<evidence type="ECO:0000313" key="2">
    <source>
        <dbReference type="EMBL" id="TDP96365.1"/>
    </source>
</evidence>
<dbReference type="AlphaFoldDB" id="A0A4R6SBU8"/>
<protein>
    <submittedName>
        <fullName evidence="2">Uncharacterized protein</fullName>
    </submittedName>
</protein>
<keyword evidence="1" id="KW-0472">Membrane</keyword>
<dbReference type="Proteomes" id="UP000295444">
    <property type="component" value="Unassembled WGS sequence"/>
</dbReference>
<gene>
    <name evidence="2" type="ORF">EV186_104350</name>
</gene>
<feature type="transmembrane region" description="Helical" evidence="1">
    <location>
        <begin position="7"/>
        <end position="25"/>
    </location>
</feature>
<reference evidence="2 3" key="1">
    <citation type="submission" date="2019-03" db="EMBL/GenBank/DDBJ databases">
        <title>Genomic Encyclopedia of Type Strains, Phase IV (KMG-IV): sequencing the most valuable type-strain genomes for metagenomic binning, comparative biology and taxonomic classification.</title>
        <authorList>
            <person name="Goeker M."/>
        </authorList>
    </citation>
    <scope>NUCLEOTIDE SEQUENCE [LARGE SCALE GENOMIC DNA]</scope>
    <source>
        <strain evidence="2 3">DSM 45361</strain>
    </source>
</reference>
<feature type="transmembrane region" description="Helical" evidence="1">
    <location>
        <begin position="110"/>
        <end position="130"/>
    </location>
</feature>
<accession>A0A4R6SBU8</accession>
<evidence type="ECO:0000256" key="1">
    <source>
        <dbReference type="SAM" id="Phobius"/>
    </source>
</evidence>
<name>A0A4R6SBU8_LABRH</name>
<keyword evidence="1" id="KW-1133">Transmembrane helix</keyword>
<evidence type="ECO:0000313" key="3">
    <source>
        <dbReference type="Proteomes" id="UP000295444"/>
    </source>
</evidence>
<dbReference type="EMBL" id="SNXZ01000004">
    <property type="protein sequence ID" value="TDP96365.1"/>
    <property type="molecule type" value="Genomic_DNA"/>
</dbReference>
<dbReference type="RefSeq" id="WP_133851725.1">
    <property type="nucleotide sequence ID" value="NZ_SNXZ01000004.1"/>
</dbReference>
<sequence>MSQTARRITTGIVVVLLILMAVLLFRGPRFSVEGENTQDSAGRPVTIPDLQVTCGAVATVGWPTDHAQLNTTPHSWTSFHIEPSVSLPSPVFDSMAAGFDQECNERRDTYTAFLVVLVIPVCLLGTLVIARRPRSEGPVASE</sequence>
<proteinExistence type="predicted"/>
<keyword evidence="1" id="KW-0812">Transmembrane</keyword>
<organism evidence="2 3">
    <name type="scientific">Labedaea rhizosphaerae</name>
    <dbReference type="NCBI Taxonomy" id="598644"/>
    <lineage>
        <taxon>Bacteria</taxon>
        <taxon>Bacillati</taxon>
        <taxon>Actinomycetota</taxon>
        <taxon>Actinomycetes</taxon>
        <taxon>Pseudonocardiales</taxon>
        <taxon>Pseudonocardiaceae</taxon>
        <taxon>Labedaea</taxon>
    </lineage>
</organism>
<comment type="caution">
    <text evidence="2">The sequence shown here is derived from an EMBL/GenBank/DDBJ whole genome shotgun (WGS) entry which is preliminary data.</text>
</comment>